<sequence length="306" mass="32129">MADYVLSAKITGDASGFTKAFQGANQALEELSAKTKAVGAKVQDFGKGMTDIGKGMTTRFTAPIVGGITYAVKSFADLEQAVGGVETLFKNSAKTVIANSDTAFKRAGVSSTSYMEQVTSFSATLLQGLKGDTAAAAKYADMAIVDMSDNANKMGTDIGMLQNAYQGFAKDNFTMLDNLKLGYGGTAGEMARLVNDSGVMGKSFKATAENVKDIPFDKLVLAIHKTQQEMDITGTTAKEASDTVSGSFGSMLAAGQNLAAGLGSPNADMQGLISDLQSTVMTFAGNVQRVLGTIWTNLPFAEWQKW</sequence>
<proteinExistence type="predicted"/>
<keyword evidence="2" id="KW-1185">Reference proteome</keyword>
<dbReference type="Proteomes" id="UP001597399">
    <property type="component" value="Unassembled WGS sequence"/>
</dbReference>
<accession>A0ABW5SAN2</accession>
<evidence type="ECO:0000313" key="2">
    <source>
        <dbReference type="Proteomes" id="UP001597399"/>
    </source>
</evidence>
<organism evidence="1 2">
    <name type="scientific">Sporolactobacillus shoreicorticis</name>
    <dbReference type="NCBI Taxonomy" id="1923877"/>
    <lineage>
        <taxon>Bacteria</taxon>
        <taxon>Bacillati</taxon>
        <taxon>Bacillota</taxon>
        <taxon>Bacilli</taxon>
        <taxon>Bacillales</taxon>
        <taxon>Sporolactobacillaceae</taxon>
        <taxon>Sporolactobacillus</taxon>
    </lineage>
</organism>
<evidence type="ECO:0000313" key="1">
    <source>
        <dbReference type="EMBL" id="MFD2696194.1"/>
    </source>
</evidence>
<reference evidence="2" key="1">
    <citation type="journal article" date="2019" name="Int. J. Syst. Evol. Microbiol.">
        <title>The Global Catalogue of Microorganisms (GCM) 10K type strain sequencing project: providing services to taxonomists for standard genome sequencing and annotation.</title>
        <authorList>
            <consortium name="The Broad Institute Genomics Platform"/>
            <consortium name="The Broad Institute Genome Sequencing Center for Infectious Disease"/>
            <person name="Wu L."/>
            <person name="Ma J."/>
        </authorList>
    </citation>
    <scope>NUCLEOTIDE SEQUENCE [LARGE SCALE GENOMIC DNA]</scope>
    <source>
        <strain evidence="2">TISTR 2466</strain>
    </source>
</reference>
<gene>
    <name evidence="1" type="ORF">ACFSUE_21585</name>
</gene>
<comment type="caution">
    <text evidence="1">The sequence shown here is derived from an EMBL/GenBank/DDBJ whole genome shotgun (WGS) entry which is preliminary data.</text>
</comment>
<protein>
    <submittedName>
        <fullName evidence="1">Uncharacterized protein</fullName>
    </submittedName>
</protein>
<name>A0ABW5SAN2_9BACL</name>
<dbReference type="EMBL" id="JBHUMQ010000063">
    <property type="protein sequence ID" value="MFD2696194.1"/>
    <property type="molecule type" value="Genomic_DNA"/>
</dbReference>
<feature type="non-terminal residue" evidence="1">
    <location>
        <position position="306"/>
    </location>
</feature>